<gene>
    <name evidence="2" type="primary">LOC106180080</name>
</gene>
<evidence type="ECO:0000313" key="2">
    <source>
        <dbReference type="RefSeq" id="XP_013419413.1"/>
    </source>
</evidence>
<dbReference type="AlphaFoldDB" id="A0A1S3K9V5"/>
<accession>A0A1S3K9V5</accession>
<protein>
    <submittedName>
        <fullName evidence="2">Uncharacterized protein LOC106180080 isoform X3</fullName>
    </submittedName>
</protein>
<organism evidence="1 2">
    <name type="scientific">Lingula anatina</name>
    <name type="common">Brachiopod</name>
    <name type="synonym">Lingula unguis</name>
    <dbReference type="NCBI Taxonomy" id="7574"/>
    <lineage>
        <taxon>Eukaryota</taxon>
        <taxon>Metazoa</taxon>
        <taxon>Spiralia</taxon>
        <taxon>Lophotrochozoa</taxon>
        <taxon>Brachiopoda</taxon>
        <taxon>Linguliformea</taxon>
        <taxon>Lingulata</taxon>
        <taxon>Lingulida</taxon>
        <taxon>Linguloidea</taxon>
        <taxon>Lingulidae</taxon>
        <taxon>Lingula</taxon>
    </lineage>
</organism>
<evidence type="ECO:0000313" key="1">
    <source>
        <dbReference type="Proteomes" id="UP000085678"/>
    </source>
</evidence>
<keyword evidence="1" id="KW-1185">Reference proteome</keyword>
<dbReference type="Proteomes" id="UP000085678">
    <property type="component" value="Unplaced"/>
</dbReference>
<dbReference type="GeneID" id="106180080"/>
<dbReference type="RefSeq" id="XP_013419413.1">
    <property type="nucleotide sequence ID" value="XM_013563959.1"/>
</dbReference>
<dbReference type="OrthoDB" id="6287367at2759"/>
<reference evidence="2" key="1">
    <citation type="submission" date="2025-08" db="UniProtKB">
        <authorList>
            <consortium name="RefSeq"/>
        </authorList>
    </citation>
    <scope>IDENTIFICATION</scope>
    <source>
        <tissue evidence="2">Gonads</tissue>
    </source>
</reference>
<name>A0A1S3K9V5_LINAN</name>
<sequence length="117" mass="13598">MGDFAYHQEVLRKARVIERKREAARATDIQFGEEFTNSVGTKSGKREQVAARYNDYRGTRITAGDLCYVPSGELSVIKHRHVDNNPPDRVYLLMHPEEQNFRKDTSELPPRRPHFKV</sequence>
<proteinExistence type="predicted"/>